<dbReference type="Gene3D" id="3.30.2310.20">
    <property type="entry name" value="RelE-like"/>
    <property type="match status" value="1"/>
</dbReference>
<gene>
    <name evidence="1" type="ORF">SAMN05192574_111138</name>
</gene>
<evidence type="ECO:0000313" key="1">
    <source>
        <dbReference type="EMBL" id="SEO72667.1"/>
    </source>
</evidence>
<dbReference type="InterPro" id="IPR035093">
    <property type="entry name" value="RelE/ParE_toxin_dom_sf"/>
</dbReference>
<organism evidence="1 2">
    <name type="scientific">Mucilaginibacter gossypiicola</name>
    <dbReference type="NCBI Taxonomy" id="551995"/>
    <lineage>
        <taxon>Bacteria</taxon>
        <taxon>Pseudomonadati</taxon>
        <taxon>Bacteroidota</taxon>
        <taxon>Sphingobacteriia</taxon>
        <taxon>Sphingobacteriales</taxon>
        <taxon>Sphingobacteriaceae</taxon>
        <taxon>Mucilaginibacter</taxon>
    </lineage>
</organism>
<keyword evidence="2" id="KW-1185">Reference proteome</keyword>
<dbReference type="STRING" id="551995.SAMN05192574_111138"/>
<accession>A0A1H8S294</accession>
<proteinExistence type="predicted"/>
<dbReference type="EMBL" id="FOCL01000011">
    <property type="protein sequence ID" value="SEO72667.1"/>
    <property type="molecule type" value="Genomic_DNA"/>
</dbReference>
<dbReference type="Proteomes" id="UP000198942">
    <property type="component" value="Unassembled WGS sequence"/>
</dbReference>
<name>A0A1H8S294_9SPHI</name>
<sequence length="98" mass="11699">MVLWSDKAKSTYLEVIEYLEYKWTEKEINAFISRTDGVIIKISNNPFLFQQHKNDTLIRQAVLHENVSLIYQISEDQKLINLITFWDNRQNPTKLKVK</sequence>
<reference evidence="2" key="1">
    <citation type="submission" date="2016-10" db="EMBL/GenBank/DDBJ databases">
        <authorList>
            <person name="Varghese N."/>
            <person name="Submissions S."/>
        </authorList>
    </citation>
    <scope>NUCLEOTIDE SEQUENCE [LARGE SCALE GENOMIC DNA]</scope>
    <source>
        <strain evidence="2">Gh-48</strain>
    </source>
</reference>
<dbReference type="AlphaFoldDB" id="A0A1H8S294"/>
<protein>
    <submittedName>
        <fullName evidence="1">Plasmid stabilization system protein ParE</fullName>
    </submittedName>
</protein>
<evidence type="ECO:0000313" key="2">
    <source>
        <dbReference type="Proteomes" id="UP000198942"/>
    </source>
</evidence>